<sequence>MPAPIHLQYQTFISCRGTVARGPRVIRCYSHNPFLEYVHRASLSWDGSIDGPKDHNVCQPIRRDYCSRGVTNSARRSHQRSPPTSFPCDHTEPPS</sequence>
<protein>
    <submittedName>
        <fullName evidence="2">Uncharacterized protein</fullName>
    </submittedName>
</protein>
<dbReference type="EMBL" id="ML143492">
    <property type="protein sequence ID" value="TBU23876.1"/>
    <property type="molecule type" value="Genomic_DNA"/>
</dbReference>
<proteinExistence type="predicted"/>
<accession>A0A4Q9MDI9</accession>
<dbReference type="Proteomes" id="UP000292957">
    <property type="component" value="Unassembled WGS sequence"/>
</dbReference>
<organism evidence="2">
    <name type="scientific">Dichomitus squalens</name>
    <dbReference type="NCBI Taxonomy" id="114155"/>
    <lineage>
        <taxon>Eukaryota</taxon>
        <taxon>Fungi</taxon>
        <taxon>Dikarya</taxon>
        <taxon>Basidiomycota</taxon>
        <taxon>Agaricomycotina</taxon>
        <taxon>Agaricomycetes</taxon>
        <taxon>Polyporales</taxon>
        <taxon>Polyporaceae</taxon>
        <taxon>Dichomitus</taxon>
    </lineage>
</organism>
<dbReference type="AlphaFoldDB" id="A0A4Q9MDI9"/>
<evidence type="ECO:0000256" key="1">
    <source>
        <dbReference type="SAM" id="MobiDB-lite"/>
    </source>
</evidence>
<reference evidence="2" key="1">
    <citation type="submission" date="2019-01" db="EMBL/GenBank/DDBJ databases">
        <title>Draft genome sequences of three monokaryotic isolates of the white-rot basidiomycete fungus Dichomitus squalens.</title>
        <authorList>
            <consortium name="DOE Joint Genome Institute"/>
            <person name="Lopez S.C."/>
            <person name="Andreopoulos B."/>
            <person name="Pangilinan J."/>
            <person name="Lipzen A."/>
            <person name="Riley R."/>
            <person name="Ahrendt S."/>
            <person name="Ng V."/>
            <person name="Barry K."/>
            <person name="Daum C."/>
            <person name="Grigoriev I.V."/>
            <person name="Hilden K.S."/>
            <person name="Makela M.R."/>
            <person name="de Vries R.P."/>
        </authorList>
    </citation>
    <scope>NUCLEOTIDE SEQUENCE [LARGE SCALE GENOMIC DNA]</scope>
    <source>
        <strain evidence="2">OM18370.1</strain>
    </source>
</reference>
<gene>
    <name evidence="2" type="ORF">BD311DRAFT_47199</name>
</gene>
<evidence type="ECO:0000313" key="2">
    <source>
        <dbReference type="EMBL" id="TBU23876.1"/>
    </source>
</evidence>
<feature type="region of interest" description="Disordered" evidence="1">
    <location>
        <begin position="69"/>
        <end position="95"/>
    </location>
</feature>
<name>A0A4Q9MDI9_9APHY</name>